<dbReference type="InterPro" id="IPR003656">
    <property type="entry name" value="Znf_BED"/>
</dbReference>
<keyword evidence="6" id="KW-0862">Zinc</keyword>
<organism evidence="9">
    <name type="scientific">Brassica cretica</name>
    <name type="common">Mustard</name>
    <dbReference type="NCBI Taxonomy" id="69181"/>
    <lineage>
        <taxon>Eukaryota</taxon>
        <taxon>Viridiplantae</taxon>
        <taxon>Streptophyta</taxon>
        <taxon>Embryophyta</taxon>
        <taxon>Tracheophyta</taxon>
        <taxon>Spermatophyta</taxon>
        <taxon>Magnoliopsida</taxon>
        <taxon>eudicotyledons</taxon>
        <taxon>Gunneridae</taxon>
        <taxon>Pentapetalae</taxon>
        <taxon>rosids</taxon>
        <taxon>malvids</taxon>
        <taxon>Brassicales</taxon>
        <taxon>Brassicaceae</taxon>
        <taxon>Brassiceae</taxon>
        <taxon>Brassica</taxon>
    </lineage>
</organism>
<dbReference type="PROSITE" id="PS50808">
    <property type="entry name" value="ZF_BED"/>
    <property type="match status" value="1"/>
</dbReference>
<dbReference type="Pfam" id="PF02519">
    <property type="entry name" value="Auxin_inducible"/>
    <property type="match status" value="1"/>
</dbReference>
<evidence type="ECO:0000256" key="6">
    <source>
        <dbReference type="ARBA" id="ARBA00022833"/>
    </source>
</evidence>
<dbReference type="GO" id="GO:0003677">
    <property type="term" value="F:DNA binding"/>
    <property type="evidence" value="ECO:0007669"/>
    <property type="project" value="InterPro"/>
</dbReference>
<dbReference type="GO" id="GO:0008270">
    <property type="term" value="F:zinc ion binding"/>
    <property type="evidence" value="ECO:0007669"/>
    <property type="project" value="UniProtKB-KW"/>
</dbReference>
<dbReference type="AlphaFoldDB" id="A0A8S9LFL6"/>
<keyword evidence="4" id="KW-0479">Metal-binding</keyword>
<evidence type="ECO:0000313" key="9">
    <source>
        <dbReference type="EMBL" id="KAF2605725.1"/>
    </source>
</evidence>
<sequence length="219" mass="24235">MGGILKLKNVVEKLVQIKGFSSAKKHCSDEYGSDRVPKDVKEGHFAVIAVDGYHEPTQRFVVPLMFLEHPMFRKLLERAEEEYGFYHDGALMVARVLQVGAVSRTGFVGGTGTSRVRLGNVPNVCEVNPGRQDSSGTGLVRERDVPETFLQKIDKMNSQTEIGGSGSGEKEEPPLWNYVTKLEKLGATGGTWRFKCSFCDEIRQGSYSRVKAHLLALKG</sequence>
<dbReference type="InterPro" id="IPR003676">
    <property type="entry name" value="SAUR_fam"/>
</dbReference>
<evidence type="ECO:0000256" key="1">
    <source>
        <dbReference type="ARBA" id="ARBA00006974"/>
    </source>
</evidence>
<comment type="caution">
    <text evidence="9">The sequence shown here is derived from an EMBL/GenBank/DDBJ whole genome shotgun (WGS) entry which is preliminary data.</text>
</comment>
<dbReference type="PANTHER" id="PTHR31374:SF16">
    <property type="entry name" value="AUXIN-RESPONSIVE FAMILY PROTEIN"/>
    <property type="match status" value="1"/>
</dbReference>
<gene>
    <name evidence="9" type="ORF">F2Q70_00025621</name>
</gene>
<reference evidence="9" key="1">
    <citation type="submission" date="2019-12" db="EMBL/GenBank/DDBJ databases">
        <title>Genome sequencing and annotation of Brassica cretica.</title>
        <authorList>
            <person name="Studholme D.J."/>
            <person name="Sarris P.F."/>
        </authorList>
    </citation>
    <scope>NUCLEOTIDE SEQUENCE</scope>
    <source>
        <strain evidence="9">PFS-102/07</strain>
        <tissue evidence="9">Leaf</tissue>
    </source>
</reference>
<protein>
    <recommendedName>
        <fullName evidence="8">BED-type domain-containing protein</fullName>
    </recommendedName>
</protein>
<dbReference type="EMBL" id="QGKY02000094">
    <property type="protein sequence ID" value="KAF2605725.1"/>
    <property type="molecule type" value="Genomic_DNA"/>
</dbReference>
<dbReference type="GO" id="GO:0009733">
    <property type="term" value="P:response to auxin"/>
    <property type="evidence" value="ECO:0007669"/>
    <property type="project" value="InterPro"/>
</dbReference>
<keyword evidence="5 7" id="KW-0863">Zinc-finger</keyword>
<evidence type="ECO:0000256" key="5">
    <source>
        <dbReference type="ARBA" id="ARBA00022771"/>
    </source>
</evidence>
<name>A0A8S9LFL6_BRACR</name>
<evidence type="ECO:0000256" key="3">
    <source>
        <dbReference type="ARBA" id="ARBA00022604"/>
    </source>
</evidence>
<comment type="similarity">
    <text evidence="1">Belongs to the ARG7 family.</text>
</comment>
<dbReference type="PANTHER" id="PTHR31374">
    <property type="entry name" value="AUXIN-INDUCED PROTEIN-LIKE-RELATED"/>
    <property type="match status" value="1"/>
</dbReference>
<evidence type="ECO:0000256" key="7">
    <source>
        <dbReference type="PROSITE-ProRule" id="PRU00027"/>
    </source>
</evidence>
<evidence type="ECO:0000259" key="8">
    <source>
        <dbReference type="PROSITE" id="PS50808"/>
    </source>
</evidence>
<proteinExistence type="inferred from homology"/>
<evidence type="ECO:0000256" key="4">
    <source>
        <dbReference type="ARBA" id="ARBA00022723"/>
    </source>
</evidence>
<accession>A0A8S9LFL6</accession>
<feature type="domain" description="BED-type" evidence="8">
    <location>
        <begin position="170"/>
        <end position="219"/>
    </location>
</feature>
<keyword evidence="2" id="KW-0217">Developmental protein</keyword>
<evidence type="ECO:0000256" key="2">
    <source>
        <dbReference type="ARBA" id="ARBA00022473"/>
    </source>
</evidence>
<keyword evidence="3" id="KW-0341">Growth regulation</keyword>